<reference evidence="7 8" key="1">
    <citation type="submission" date="2019-04" db="EMBL/GenBank/DDBJ databases">
        <title>Bacillus caeni sp. nov., a bacterium isolated from mangrove sediment.</title>
        <authorList>
            <person name="Huang H."/>
            <person name="Mo K."/>
            <person name="Hu Y."/>
        </authorList>
    </citation>
    <scope>NUCLEOTIDE SEQUENCE [LARGE SCALE GENOMIC DNA]</scope>
    <source>
        <strain evidence="7 8">HB172195</strain>
    </source>
</reference>
<evidence type="ECO:0000313" key="8">
    <source>
        <dbReference type="Proteomes" id="UP000308230"/>
    </source>
</evidence>
<keyword evidence="2 4" id="KW-0479">Metal-binding</keyword>
<dbReference type="InterPro" id="IPR051200">
    <property type="entry name" value="Host-pathogen_enzymatic-act"/>
</dbReference>
<dbReference type="InterPro" id="IPR011964">
    <property type="entry name" value="YVTN_b-propeller_repeat"/>
</dbReference>
<proteinExistence type="predicted"/>
<dbReference type="InterPro" id="IPR015943">
    <property type="entry name" value="WD40/YVTN_repeat-like_dom_sf"/>
</dbReference>
<keyword evidence="7" id="KW-0560">Oxidoreductase</keyword>
<evidence type="ECO:0000256" key="4">
    <source>
        <dbReference type="PROSITE-ProRule" id="PRU00433"/>
    </source>
</evidence>
<dbReference type="GO" id="GO:0009055">
    <property type="term" value="F:electron transfer activity"/>
    <property type="evidence" value="ECO:0007669"/>
    <property type="project" value="InterPro"/>
</dbReference>
<comment type="caution">
    <text evidence="7">The sequence shown here is derived from an EMBL/GenBank/DDBJ whole genome shotgun (WGS) entry which is preliminary data.</text>
</comment>
<dbReference type="SUPFAM" id="SSF50974">
    <property type="entry name" value="Nitrous oxide reductase, N-terminal domain"/>
    <property type="match status" value="2"/>
</dbReference>
<accession>A0A5R9F8Y4</accession>
<dbReference type="InterPro" id="IPR011045">
    <property type="entry name" value="N2O_reductase_N"/>
</dbReference>
<keyword evidence="8" id="KW-1185">Reference proteome</keyword>
<feature type="compositionally biased region" description="Basic and acidic residues" evidence="5">
    <location>
        <begin position="561"/>
        <end position="580"/>
    </location>
</feature>
<dbReference type="NCBIfam" id="TIGR02276">
    <property type="entry name" value="beta_rpt_yvtn"/>
    <property type="match status" value="2"/>
</dbReference>
<evidence type="ECO:0000256" key="5">
    <source>
        <dbReference type="SAM" id="MobiDB-lite"/>
    </source>
</evidence>
<evidence type="ECO:0000313" key="7">
    <source>
        <dbReference type="EMBL" id="TLS37303.1"/>
    </source>
</evidence>
<organism evidence="7 8">
    <name type="scientific">Exobacillus caeni</name>
    <dbReference type="NCBI Taxonomy" id="2574798"/>
    <lineage>
        <taxon>Bacteria</taxon>
        <taxon>Bacillati</taxon>
        <taxon>Bacillota</taxon>
        <taxon>Bacilli</taxon>
        <taxon>Bacillales</taxon>
        <taxon>Guptibacillaceae</taxon>
        <taxon>Exobacillus</taxon>
    </lineage>
</organism>
<keyword evidence="1 4" id="KW-0349">Heme</keyword>
<dbReference type="GO" id="GO:0020037">
    <property type="term" value="F:heme binding"/>
    <property type="evidence" value="ECO:0007669"/>
    <property type="project" value="InterPro"/>
</dbReference>
<dbReference type="OrthoDB" id="9772811at2"/>
<dbReference type="Pfam" id="PF21419">
    <property type="entry name" value="RoxA-like_Cyt-c"/>
    <property type="match status" value="1"/>
</dbReference>
<evidence type="ECO:0000259" key="6">
    <source>
        <dbReference type="PROSITE" id="PS51007"/>
    </source>
</evidence>
<dbReference type="AlphaFoldDB" id="A0A5R9F8Y4"/>
<evidence type="ECO:0000256" key="1">
    <source>
        <dbReference type="ARBA" id="ARBA00022617"/>
    </source>
</evidence>
<name>A0A5R9F8Y4_9BACL</name>
<gene>
    <name evidence="7" type="ORF">FCL54_11340</name>
</gene>
<dbReference type="PANTHER" id="PTHR47197">
    <property type="entry name" value="PROTEIN NIRF"/>
    <property type="match status" value="1"/>
</dbReference>
<dbReference type="Gene3D" id="1.10.760.10">
    <property type="entry name" value="Cytochrome c-like domain"/>
    <property type="match status" value="2"/>
</dbReference>
<keyword evidence="7" id="KW-0575">Peroxidase</keyword>
<dbReference type="Gene3D" id="2.130.10.10">
    <property type="entry name" value="YVTN repeat-like/Quinoprotein amine dehydrogenase"/>
    <property type="match status" value="3"/>
</dbReference>
<feature type="domain" description="Cytochrome c" evidence="6">
    <location>
        <begin position="504"/>
        <end position="633"/>
    </location>
</feature>
<dbReference type="InterPro" id="IPR036909">
    <property type="entry name" value="Cyt_c-like_dom_sf"/>
</dbReference>
<dbReference type="Proteomes" id="UP000308230">
    <property type="component" value="Unassembled WGS sequence"/>
</dbReference>
<feature type="domain" description="Cytochrome c" evidence="6">
    <location>
        <begin position="371"/>
        <end position="486"/>
    </location>
</feature>
<dbReference type="RefSeq" id="WP_138126852.1">
    <property type="nucleotide sequence ID" value="NZ_SWLG01000007.1"/>
</dbReference>
<feature type="region of interest" description="Disordered" evidence="5">
    <location>
        <begin position="561"/>
        <end position="581"/>
    </location>
</feature>
<keyword evidence="3 4" id="KW-0408">Iron</keyword>
<dbReference type="GO" id="GO:0046872">
    <property type="term" value="F:metal ion binding"/>
    <property type="evidence" value="ECO:0007669"/>
    <property type="project" value="UniProtKB-KW"/>
</dbReference>
<dbReference type="EMBL" id="SWLG01000007">
    <property type="protein sequence ID" value="TLS37303.1"/>
    <property type="molecule type" value="Genomic_DNA"/>
</dbReference>
<protein>
    <submittedName>
        <fullName evidence="7">Cytochrome c peroxidase</fullName>
    </submittedName>
</protein>
<dbReference type="SUPFAM" id="SSF46626">
    <property type="entry name" value="Cytochrome c"/>
    <property type="match status" value="2"/>
</dbReference>
<dbReference type="Pfam" id="PF02239">
    <property type="entry name" value="Cytochrom_D1"/>
    <property type="match status" value="1"/>
</dbReference>
<sequence length="633" mass="69788">MLRDSKENSVVRDYSMNSNNIVINKAGDTIYTANIDVGTVTVVDRETKEVTAEIKVGDHPEQLAISPDEKFLYVTCRRDNKVDVVSLEKQKVVDSIEVGIEPYGVVTSQDGKTLYVANYRSNTVSVVDLIEEEERKTIKVGNRPRTLSITADGKKLYTPHYLSGEISVIDTKTEKVSKVIKLADSPDQKDPKKSQGIPNTLEQFVISPDGKKAWVPHLLTNVDTPINFEETIFPAISVIDLTTDEEIVEERKELFQEINVTDKSDQTMIVSNPYDVVFSPDGNKAYTVMSGSEDLVVFDLARGGNATQIVRRIEGNNPRGAVITPDGKNLFVHNAMSHDLASVSTGGNDSYARAKMDGENLSLIEKDPLEPEVRKGKTIFYSANSDEYATEITGNNWVSCVSCHADGEMNGLTLTTPKGPRNIPSNTVTSETGLFLWDGSRDDFTDYILTVQGEMGGMTEFDAGKPLPAEVEEMYDAMFAFLSDPESFPPPQSPYREKDGSLSDSAKAGKELFEGKGNCLSCHGGKQFSDSMKAVEENGELTTDNTKYLYDIGTMNKLDKPSKGDARAANKNPRDTKHFDTPTLRGVWATAPYFHDGSAKTIEEAIERHGNDSVPTLTKGEMIKIAEYVRSIE</sequence>
<dbReference type="InterPro" id="IPR009056">
    <property type="entry name" value="Cyt_c-like_dom"/>
</dbReference>
<dbReference type="PANTHER" id="PTHR47197:SF3">
    <property type="entry name" value="DIHYDRO-HEME D1 DEHYDROGENASE"/>
    <property type="match status" value="1"/>
</dbReference>
<dbReference type="GO" id="GO:0004601">
    <property type="term" value="F:peroxidase activity"/>
    <property type="evidence" value="ECO:0007669"/>
    <property type="project" value="UniProtKB-KW"/>
</dbReference>
<dbReference type="PROSITE" id="PS51007">
    <property type="entry name" value="CYTC"/>
    <property type="match status" value="2"/>
</dbReference>
<evidence type="ECO:0000256" key="2">
    <source>
        <dbReference type="ARBA" id="ARBA00022723"/>
    </source>
</evidence>
<evidence type="ECO:0000256" key="3">
    <source>
        <dbReference type="ARBA" id="ARBA00023004"/>
    </source>
</evidence>